<dbReference type="AlphaFoldDB" id="A0A0U2LT94"/>
<dbReference type="STRING" id="118060.ATZ35_00385"/>
<sequence length="103" mass="11976">MNISNQIKENLEERRSINDEDDFGLEKSWVNLTNILSISEDETINYLKNCSKEDALLISSVFDDVSEKLQSGKFISCLRELDKKYPDLKLTFFIDDAESYIEN</sequence>
<organism evidence="1 2">
    <name type="scientific">Enterococcus rotai</name>
    <dbReference type="NCBI Taxonomy" id="118060"/>
    <lineage>
        <taxon>Bacteria</taxon>
        <taxon>Bacillati</taxon>
        <taxon>Bacillota</taxon>
        <taxon>Bacilli</taxon>
        <taxon>Lactobacillales</taxon>
        <taxon>Enterococcaceae</taxon>
        <taxon>Enterococcus</taxon>
    </lineage>
</organism>
<evidence type="ECO:0000313" key="1">
    <source>
        <dbReference type="EMBL" id="ALS35669.1"/>
    </source>
</evidence>
<dbReference type="RefSeq" id="WP_208928339.1">
    <property type="nucleotide sequence ID" value="NZ_CP013655.1"/>
</dbReference>
<dbReference type="KEGG" id="erx:ATZ35_00385"/>
<dbReference type="Proteomes" id="UP000067523">
    <property type="component" value="Chromosome"/>
</dbReference>
<name>A0A0U2LT94_9ENTE</name>
<reference evidence="2" key="1">
    <citation type="submission" date="2015-12" db="EMBL/GenBank/DDBJ databases">
        <authorList>
            <person name="Lauer A."/>
            <person name="Humrighouse B."/>
            <person name="Loparev V."/>
            <person name="Shewmaker P.L."/>
            <person name="Whitney A.M."/>
            <person name="McLaughlin R.W."/>
        </authorList>
    </citation>
    <scope>NUCLEOTIDE SEQUENCE [LARGE SCALE GENOMIC DNA]</scope>
    <source>
        <strain evidence="2">LMG 26678</strain>
    </source>
</reference>
<keyword evidence="2" id="KW-1185">Reference proteome</keyword>
<protein>
    <submittedName>
        <fullName evidence="1">Uncharacterized protein</fullName>
    </submittedName>
</protein>
<gene>
    <name evidence="1" type="ORF">ATZ35_00385</name>
</gene>
<evidence type="ECO:0000313" key="2">
    <source>
        <dbReference type="Proteomes" id="UP000067523"/>
    </source>
</evidence>
<proteinExistence type="predicted"/>
<dbReference type="EMBL" id="CP013655">
    <property type="protein sequence ID" value="ALS35669.1"/>
    <property type="molecule type" value="Genomic_DNA"/>
</dbReference>
<accession>A0A0U2LT94</accession>